<evidence type="ECO:0000259" key="2">
    <source>
        <dbReference type="Pfam" id="PF07687"/>
    </source>
</evidence>
<dbReference type="Gene3D" id="3.30.70.360">
    <property type="match status" value="1"/>
</dbReference>
<dbReference type="InterPro" id="IPR017439">
    <property type="entry name" value="Amidohydrolase"/>
</dbReference>
<dbReference type="GO" id="GO:0016787">
    <property type="term" value="F:hydrolase activity"/>
    <property type="evidence" value="ECO:0007669"/>
    <property type="project" value="UniProtKB-KW"/>
</dbReference>
<dbReference type="InterPro" id="IPR011650">
    <property type="entry name" value="Peptidase_M20_dimer"/>
</dbReference>
<gene>
    <name evidence="3" type="ORF">SO694_00028279</name>
</gene>
<dbReference type="NCBIfam" id="TIGR01891">
    <property type="entry name" value="amidohydrolases"/>
    <property type="match status" value="1"/>
</dbReference>
<dbReference type="Gene3D" id="3.40.630.10">
    <property type="entry name" value="Zn peptidases"/>
    <property type="match status" value="1"/>
</dbReference>
<dbReference type="Pfam" id="PF01546">
    <property type="entry name" value="Peptidase_M20"/>
    <property type="match status" value="1"/>
</dbReference>
<keyword evidence="3" id="KW-0378">Hydrolase</keyword>
<protein>
    <submittedName>
        <fullName evidence="3">IAA-amino acid conjugate hydrolase</fullName>
    </submittedName>
</protein>
<dbReference type="Proteomes" id="UP001363151">
    <property type="component" value="Unassembled WGS sequence"/>
</dbReference>
<sequence length="416" mass="43199">MMGSASLARSARRFASATTPPGAFSRERLAAWRHALHRQPELGFDLFKTSQFVADTLASFGGDMDITRGLGGTGVVASLRGGAGTSGRGIALRADMDALPIFEEADVPYRSEVDGVAHLCGHDGHTAMLLGAAEHLVSVAETLDGTVHFVFQPAEEAGGGGEVVVMVKDGLFRDVAADATAVYGLHNWPRAISKTLRPGGFAATAGPVMAGADEFEMVITGRGGHAAMPHVCVDPVLAGAQVVVALQALVSRSTSPLDSVVVSVTCFDAGEAVNAIPETATLKGTVRTFDEAVRKRVKVQLLDTAAAVAGAFGATVDCDYVDGYPPTINGADETAFAAACAARVVGADNVVFDEPPSMGAEDFSYLLHERPGAYLWLGGDSDYALHHPKYVFDDATLTTGAAWFATLASSALRADS</sequence>
<dbReference type="PANTHER" id="PTHR11014:SF63">
    <property type="entry name" value="METALLOPEPTIDASE, PUTATIVE (AFU_ORTHOLOGUE AFUA_6G09600)-RELATED"/>
    <property type="match status" value="1"/>
</dbReference>
<organism evidence="3 4">
    <name type="scientific">Aureococcus anophagefferens</name>
    <name type="common">Harmful bloom alga</name>
    <dbReference type="NCBI Taxonomy" id="44056"/>
    <lineage>
        <taxon>Eukaryota</taxon>
        <taxon>Sar</taxon>
        <taxon>Stramenopiles</taxon>
        <taxon>Ochrophyta</taxon>
        <taxon>Pelagophyceae</taxon>
        <taxon>Pelagomonadales</taxon>
        <taxon>Pelagomonadaceae</taxon>
        <taxon>Aureococcus</taxon>
    </lineage>
</organism>
<dbReference type="EMBL" id="JBBJCI010000223">
    <property type="protein sequence ID" value="KAK7239632.1"/>
    <property type="molecule type" value="Genomic_DNA"/>
</dbReference>
<evidence type="ECO:0000313" key="3">
    <source>
        <dbReference type="EMBL" id="KAK7239632.1"/>
    </source>
</evidence>
<dbReference type="SUPFAM" id="SSF55031">
    <property type="entry name" value="Bacterial exopeptidase dimerisation domain"/>
    <property type="match status" value="1"/>
</dbReference>
<dbReference type="PIRSF" id="PIRSF005962">
    <property type="entry name" value="Pept_M20D_amidohydro"/>
    <property type="match status" value="1"/>
</dbReference>
<feature type="region of interest" description="Disordered" evidence="1">
    <location>
        <begin position="1"/>
        <end position="20"/>
    </location>
</feature>
<feature type="compositionally biased region" description="Low complexity" evidence="1">
    <location>
        <begin position="1"/>
        <end position="17"/>
    </location>
</feature>
<comment type="caution">
    <text evidence="3">The sequence shown here is derived from an EMBL/GenBank/DDBJ whole genome shotgun (WGS) entry which is preliminary data.</text>
</comment>
<accession>A0ABR1FVX7</accession>
<evidence type="ECO:0000256" key="1">
    <source>
        <dbReference type="SAM" id="MobiDB-lite"/>
    </source>
</evidence>
<proteinExistence type="predicted"/>
<dbReference type="Pfam" id="PF07687">
    <property type="entry name" value="M20_dimer"/>
    <property type="match status" value="1"/>
</dbReference>
<name>A0ABR1FVX7_AURAN</name>
<dbReference type="SUPFAM" id="SSF53187">
    <property type="entry name" value="Zn-dependent exopeptidases"/>
    <property type="match status" value="1"/>
</dbReference>
<reference evidence="3 4" key="1">
    <citation type="submission" date="2024-03" db="EMBL/GenBank/DDBJ databases">
        <title>Aureococcus anophagefferens CCMP1851 and Kratosvirus quantuckense: Draft genome of a second virus-susceptible host strain in the model system.</title>
        <authorList>
            <person name="Chase E."/>
            <person name="Truchon A.R."/>
            <person name="Schepens W."/>
            <person name="Wilhelm S.W."/>
        </authorList>
    </citation>
    <scope>NUCLEOTIDE SEQUENCE [LARGE SCALE GENOMIC DNA]</scope>
    <source>
        <strain evidence="3 4">CCMP1851</strain>
    </source>
</reference>
<feature type="domain" description="Peptidase M20 dimerisation" evidence="2">
    <location>
        <begin position="211"/>
        <end position="305"/>
    </location>
</feature>
<dbReference type="InterPro" id="IPR002933">
    <property type="entry name" value="Peptidase_M20"/>
</dbReference>
<dbReference type="InterPro" id="IPR036264">
    <property type="entry name" value="Bact_exopeptidase_dim_dom"/>
</dbReference>
<dbReference type="PANTHER" id="PTHR11014">
    <property type="entry name" value="PEPTIDASE M20 FAMILY MEMBER"/>
    <property type="match status" value="1"/>
</dbReference>
<keyword evidence="4" id="KW-1185">Reference proteome</keyword>
<evidence type="ECO:0000313" key="4">
    <source>
        <dbReference type="Proteomes" id="UP001363151"/>
    </source>
</evidence>